<dbReference type="InterPro" id="IPR000771">
    <property type="entry name" value="FBA_II"/>
</dbReference>
<dbReference type="PANTHER" id="PTHR30304">
    <property type="entry name" value="D-TAGATOSE-1,6-BISPHOSPHATE ALDOLASE"/>
    <property type="match status" value="1"/>
</dbReference>
<evidence type="ECO:0000256" key="1">
    <source>
        <dbReference type="PIRSR" id="PIRSR001359-1"/>
    </source>
</evidence>
<dbReference type="GO" id="GO:0008270">
    <property type="term" value="F:zinc ion binding"/>
    <property type="evidence" value="ECO:0007669"/>
    <property type="project" value="UniProtKB-UniRule"/>
</dbReference>
<keyword evidence="3" id="KW-0324">Glycolysis</keyword>
<dbReference type="GO" id="GO:0006096">
    <property type="term" value="P:glycolytic process"/>
    <property type="evidence" value="ECO:0007669"/>
    <property type="project" value="UniProtKB-UniPathway"/>
</dbReference>
<gene>
    <name evidence="4" type="ORF">K505DRAFT_270488</name>
</gene>
<comment type="cofactor">
    <cofactor evidence="2 3">
        <name>Zn(2+)</name>
        <dbReference type="ChEBI" id="CHEBI:29105"/>
    </cofactor>
    <text evidence="2 3">Binds 2 Zn(2+) ions per subunit. One is catalytic and the other provides a structural contribution.</text>
</comment>
<dbReference type="SUPFAM" id="SSF51569">
    <property type="entry name" value="Aldolase"/>
    <property type="match status" value="1"/>
</dbReference>
<comment type="catalytic activity">
    <reaction evidence="3">
        <text>beta-D-fructose 1,6-bisphosphate = D-glyceraldehyde 3-phosphate + dihydroxyacetone phosphate</text>
        <dbReference type="Rhea" id="RHEA:14729"/>
        <dbReference type="ChEBI" id="CHEBI:32966"/>
        <dbReference type="ChEBI" id="CHEBI:57642"/>
        <dbReference type="ChEBI" id="CHEBI:59776"/>
        <dbReference type="EC" id="4.1.2.13"/>
    </reaction>
</comment>
<dbReference type="OrthoDB" id="2558351at2759"/>
<dbReference type="UniPathway" id="UPA00109">
    <property type="reaction ID" value="UER00183"/>
</dbReference>
<comment type="function">
    <text evidence="3">Catalyzes the aldol condensation of dihydroxyacetone phosphate (DHAP or glycerone-phosphate) with glyceraldehyde 3-phosphate (G3P) to form fructose 1,6-bisphosphate (FBP) in gluconeogenesis and the reverse reaction in glycolysis.</text>
</comment>
<feature type="binding site" evidence="2">
    <location>
        <position position="106"/>
    </location>
    <ligand>
        <name>Zn(2+)</name>
        <dbReference type="ChEBI" id="CHEBI:29105"/>
        <label>2</label>
    </ligand>
</feature>
<reference evidence="4" key="1">
    <citation type="journal article" date="2020" name="Stud. Mycol.">
        <title>101 Dothideomycetes genomes: a test case for predicting lifestyles and emergence of pathogens.</title>
        <authorList>
            <person name="Haridas S."/>
            <person name="Albert R."/>
            <person name="Binder M."/>
            <person name="Bloem J."/>
            <person name="Labutti K."/>
            <person name="Salamov A."/>
            <person name="Andreopoulos B."/>
            <person name="Baker S."/>
            <person name="Barry K."/>
            <person name="Bills G."/>
            <person name="Bluhm B."/>
            <person name="Cannon C."/>
            <person name="Castanera R."/>
            <person name="Culley D."/>
            <person name="Daum C."/>
            <person name="Ezra D."/>
            <person name="Gonzalez J."/>
            <person name="Henrissat B."/>
            <person name="Kuo A."/>
            <person name="Liang C."/>
            <person name="Lipzen A."/>
            <person name="Lutzoni F."/>
            <person name="Magnuson J."/>
            <person name="Mondo S."/>
            <person name="Nolan M."/>
            <person name="Ohm R."/>
            <person name="Pangilinan J."/>
            <person name="Park H.-J."/>
            <person name="Ramirez L."/>
            <person name="Alfaro M."/>
            <person name="Sun H."/>
            <person name="Tritt A."/>
            <person name="Yoshinaga Y."/>
            <person name="Zwiers L.-H."/>
            <person name="Turgeon B."/>
            <person name="Goodwin S."/>
            <person name="Spatafora J."/>
            <person name="Crous P."/>
            <person name="Grigoriev I."/>
        </authorList>
    </citation>
    <scope>NUCLEOTIDE SEQUENCE</scope>
    <source>
        <strain evidence="4">CBS 109.77</strain>
    </source>
</reference>
<evidence type="ECO:0000256" key="2">
    <source>
        <dbReference type="PIRSR" id="PIRSR001359-3"/>
    </source>
</evidence>
<protein>
    <recommendedName>
        <fullName evidence="3">Fructose-bisphosphate aldolase</fullName>
        <shortName evidence="3">FBP aldolase</shortName>
        <ecNumber evidence="3">4.1.2.13</ecNumber>
    </recommendedName>
</protein>
<comment type="similarity">
    <text evidence="3">Belongs to the class II fructose-bisphosphate aldolase family.</text>
</comment>
<proteinExistence type="inferred from homology"/>
<organism evidence="4 5">
    <name type="scientific">Melanomma pulvis-pyrius CBS 109.77</name>
    <dbReference type="NCBI Taxonomy" id="1314802"/>
    <lineage>
        <taxon>Eukaryota</taxon>
        <taxon>Fungi</taxon>
        <taxon>Dikarya</taxon>
        <taxon>Ascomycota</taxon>
        <taxon>Pezizomycotina</taxon>
        <taxon>Dothideomycetes</taxon>
        <taxon>Pleosporomycetidae</taxon>
        <taxon>Pleosporales</taxon>
        <taxon>Melanommataceae</taxon>
        <taxon>Melanomma</taxon>
    </lineage>
</organism>
<evidence type="ECO:0000256" key="3">
    <source>
        <dbReference type="RuleBase" id="RU366023"/>
    </source>
</evidence>
<feature type="binding site" evidence="2">
    <location>
        <position position="182"/>
    </location>
    <ligand>
        <name>Zn(2+)</name>
        <dbReference type="ChEBI" id="CHEBI:29105"/>
        <label>1</label>
        <note>catalytic</note>
    </ligand>
</feature>
<feature type="binding site" evidence="2">
    <location>
        <position position="216"/>
    </location>
    <ligand>
        <name>Zn(2+)</name>
        <dbReference type="ChEBI" id="CHEBI:29105"/>
        <label>1</label>
        <note>catalytic</note>
    </ligand>
</feature>
<feature type="active site" description="Proton donor" evidence="1">
    <location>
        <position position="83"/>
    </location>
</feature>
<keyword evidence="3" id="KW-0456">Lyase</keyword>
<feature type="binding site" evidence="2">
    <location>
        <position position="84"/>
    </location>
    <ligand>
        <name>Zn(2+)</name>
        <dbReference type="ChEBI" id="CHEBI:29105"/>
        <label>1</label>
        <note>catalytic</note>
    </ligand>
</feature>
<dbReference type="InterPro" id="IPR013785">
    <property type="entry name" value="Aldolase_TIM"/>
</dbReference>
<dbReference type="Proteomes" id="UP000799757">
    <property type="component" value="Unassembled WGS sequence"/>
</dbReference>
<dbReference type="PANTHER" id="PTHR30304:SF0">
    <property type="entry name" value="D-TAGATOSE-1,6-BISPHOSPHATE ALDOLASE SUBUNIT GATY-RELATED"/>
    <property type="match status" value="1"/>
</dbReference>
<sequence length="288" mass="31179">MPLPSKNRTLQILNAAAAGKYGVLAAIAYNIEQLTAIVRAAESKRSPLIIQLFPSTLKQLPTLAHAAAAAVKSATVPISLHIDHAQDEAHIREIMQSLPVDSIMVDMSHYDQAENLEKTRVLAKECHERGIAVEAESGRINGGEDGIADTGDLEALFTAPSDVEEFIAADIDILAPSIGNVHGDYGPAGPAEGQLHFDRLEAIDKQIDNRVLIALHGTNDFPPEVLQRCIRSGAIKLNVNKLILEVWNVFLRENAAKMGLVSLIEEGMKVLQVETERWMDICGSSGKA</sequence>
<evidence type="ECO:0000313" key="5">
    <source>
        <dbReference type="Proteomes" id="UP000799757"/>
    </source>
</evidence>
<comment type="pathway">
    <text evidence="3">Carbohydrate degradation; glycolysis; D-glyceraldehyde 3-phosphate and glycerone phosphate from D-glucose: step 4/4.</text>
</comment>
<dbReference type="Gene3D" id="3.20.20.70">
    <property type="entry name" value="Aldolase class I"/>
    <property type="match status" value="1"/>
</dbReference>
<evidence type="ECO:0000313" key="4">
    <source>
        <dbReference type="EMBL" id="KAF2796899.1"/>
    </source>
</evidence>
<dbReference type="Pfam" id="PF01116">
    <property type="entry name" value="F_bP_aldolase"/>
    <property type="match status" value="1"/>
</dbReference>
<keyword evidence="2 3" id="KW-0479">Metal-binding</keyword>
<dbReference type="EC" id="4.1.2.13" evidence="3"/>
<dbReference type="EMBL" id="MU001819">
    <property type="protein sequence ID" value="KAF2796899.1"/>
    <property type="molecule type" value="Genomic_DNA"/>
</dbReference>
<feature type="binding site" evidence="2">
    <location>
        <position position="136"/>
    </location>
    <ligand>
        <name>Zn(2+)</name>
        <dbReference type="ChEBI" id="CHEBI:29105"/>
        <label>2</label>
    </ligand>
</feature>
<dbReference type="AlphaFoldDB" id="A0A6A6XKD1"/>
<keyword evidence="2 3" id="KW-0862">Zinc</keyword>
<keyword evidence="5" id="KW-1185">Reference proteome</keyword>
<accession>A0A6A6XKD1</accession>
<dbReference type="InterPro" id="IPR050246">
    <property type="entry name" value="Class_II_FBP_aldolase"/>
</dbReference>
<dbReference type="PIRSF" id="PIRSF001359">
    <property type="entry name" value="F_bP_aldolase_II"/>
    <property type="match status" value="1"/>
</dbReference>
<name>A0A6A6XKD1_9PLEO</name>
<dbReference type="GO" id="GO:0004332">
    <property type="term" value="F:fructose-bisphosphate aldolase activity"/>
    <property type="evidence" value="ECO:0007669"/>
    <property type="project" value="UniProtKB-EC"/>
</dbReference>